<sequence length="331" mass="35841">MQRLAGIRKGRLDTPWRRHHRTVLKNYPDGFDEQRISGYSLHRGLGVNALRVHGGEHVDMHPDVFRALLHFIYTDTMPAVDMGEFDGDDGKEMTRHLLRLKVMCEAILCESIDVDNVATLLALADQHHCKALGNACAVLIAASSNRMGNVVASQGYVRLKRACPDVLAILPIPASRYRTNSHAPASSLPFLLLFPIVLSSHDRLDCAAVVDACPPPTSLTSRYWAVSSPVRRPSCSPDFVDVGNCSLRLAAPHVQSLQVHGFGLELGHHQLLLPEGRCAAGRLVACNRAPSPPAASGEEWVPLTPGMLAGLNSLAGTLPPVRNRPVKPAAG</sequence>
<dbReference type="Gene3D" id="3.30.710.10">
    <property type="entry name" value="Potassium Channel Kv1.1, Chain A"/>
    <property type="match status" value="1"/>
</dbReference>
<protein>
    <recommendedName>
        <fullName evidence="3">BPM/SPOP BACK domain-containing protein</fullName>
    </recommendedName>
</protein>
<keyword evidence="5" id="KW-1185">Reference proteome</keyword>
<proteinExistence type="inferred from homology"/>
<name>A0A835KJR8_9POAL</name>
<dbReference type="EMBL" id="JACEFO010001603">
    <property type="protein sequence ID" value="KAF8733151.1"/>
    <property type="molecule type" value="Genomic_DNA"/>
</dbReference>
<evidence type="ECO:0000313" key="4">
    <source>
        <dbReference type="EMBL" id="KAF8733151.1"/>
    </source>
</evidence>
<dbReference type="SUPFAM" id="SSF54695">
    <property type="entry name" value="POZ domain"/>
    <property type="match status" value="1"/>
</dbReference>
<evidence type="ECO:0000313" key="5">
    <source>
        <dbReference type="Proteomes" id="UP000636709"/>
    </source>
</evidence>
<dbReference type="PANTHER" id="PTHR26379:SF458">
    <property type="entry name" value="BTB DOMAIN-CONTAINING PROTEIN"/>
    <property type="match status" value="1"/>
</dbReference>
<comment type="similarity">
    <text evidence="2">Belongs to the Tdpoz family.</text>
</comment>
<dbReference type="InterPro" id="IPR045005">
    <property type="entry name" value="BPM1-6"/>
</dbReference>
<dbReference type="GO" id="GO:0016567">
    <property type="term" value="P:protein ubiquitination"/>
    <property type="evidence" value="ECO:0007669"/>
    <property type="project" value="InterPro"/>
</dbReference>
<feature type="domain" description="BPM/SPOP BACK" evidence="3">
    <location>
        <begin position="116"/>
        <end position="168"/>
    </location>
</feature>
<dbReference type="Proteomes" id="UP000636709">
    <property type="component" value="Unassembled WGS sequence"/>
</dbReference>
<accession>A0A835KJR8</accession>
<evidence type="ECO:0000256" key="2">
    <source>
        <dbReference type="ARBA" id="ARBA00010846"/>
    </source>
</evidence>
<reference evidence="4" key="1">
    <citation type="submission" date="2020-07" db="EMBL/GenBank/DDBJ databases">
        <title>Genome sequence and genetic diversity analysis of an under-domesticated orphan crop, white fonio (Digitaria exilis).</title>
        <authorList>
            <person name="Bennetzen J.L."/>
            <person name="Chen S."/>
            <person name="Ma X."/>
            <person name="Wang X."/>
            <person name="Yssel A.E.J."/>
            <person name="Chaluvadi S.R."/>
            <person name="Johnson M."/>
            <person name="Gangashetty P."/>
            <person name="Hamidou F."/>
            <person name="Sanogo M.D."/>
            <person name="Zwaenepoel A."/>
            <person name="Wallace J."/>
            <person name="Van De Peer Y."/>
            <person name="Van Deynze A."/>
        </authorList>
    </citation>
    <scope>NUCLEOTIDE SEQUENCE</scope>
    <source>
        <tissue evidence="4">Leaves</tissue>
    </source>
</reference>
<evidence type="ECO:0000259" key="3">
    <source>
        <dbReference type="Pfam" id="PF24570"/>
    </source>
</evidence>
<gene>
    <name evidence="4" type="ORF">HU200_015525</name>
</gene>
<dbReference type="AlphaFoldDB" id="A0A835KJR8"/>
<evidence type="ECO:0000256" key="1">
    <source>
        <dbReference type="ARBA" id="ARBA00004906"/>
    </source>
</evidence>
<organism evidence="4 5">
    <name type="scientific">Digitaria exilis</name>
    <dbReference type="NCBI Taxonomy" id="1010633"/>
    <lineage>
        <taxon>Eukaryota</taxon>
        <taxon>Viridiplantae</taxon>
        <taxon>Streptophyta</taxon>
        <taxon>Embryophyta</taxon>
        <taxon>Tracheophyta</taxon>
        <taxon>Spermatophyta</taxon>
        <taxon>Magnoliopsida</taxon>
        <taxon>Liliopsida</taxon>
        <taxon>Poales</taxon>
        <taxon>Poaceae</taxon>
        <taxon>PACMAD clade</taxon>
        <taxon>Panicoideae</taxon>
        <taxon>Panicodae</taxon>
        <taxon>Paniceae</taxon>
        <taxon>Anthephorinae</taxon>
        <taxon>Digitaria</taxon>
    </lineage>
</organism>
<dbReference type="InterPro" id="IPR011333">
    <property type="entry name" value="SKP1/BTB/POZ_sf"/>
</dbReference>
<comment type="caution">
    <text evidence="4">The sequence shown here is derived from an EMBL/GenBank/DDBJ whole genome shotgun (WGS) entry which is preliminary data.</text>
</comment>
<comment type="pathway">
    <text evidence="1">Protein modification; protein ubiquitination.</text>
</comment>
<dbReference type="Pfam" id="PF24570">
    <property type="entry name" value="BACK_BPM_SPOP"/>
    <property type="match status" value="1"/>
</dbReference>
<dbReference type="PANTHER" id="PTHR26379">
    <property type="entry name" value="BTB/POZ AND MATH DOMAIN-CONTAINING PROTEIN 1"/>
    <property type="match status" value="1"/>
</dbReference>
<dbReference type="InterPro" id="IPR056423">
    <property type="entry name" value="BACK_BPM_SPOP"/>
</dbReference>